<evidence type="ECO:0000313" key="2">
    <source>
        <dbReference type="EMBL" id="KAG9460482.1"/>
    </source>
</evidence>
<dbReference type="EMBL" id="WNTK01065217">
    <property type="protein sequence ID" value="KAG9460482.1"/>
    <property type="molecule type" value="Genomic_DNA"/>
</dbReference>
<comment type="caution">
    <text evidence="2">The sequence shown here is derived from an EMBL/GenBank/DDBJ whole genome shotgun (WGS) entry which is preliminary data.</text>
</comment>
<name>A0A8J6E5C8_ELECQ</name>
<sequence>MALSDGNLKTIKHGNEVDETKTGKGRGRGKEKKNTAKIKTSANIQRCERPGRSVMLHLDIHSCDRIGQSVQHRGLRLDWSSIKLLGLVVSYTHISHLDHE</sequence>
<feature type="compositionally biased region" description="Basic and acidic residues" evidence="1">
    <location>
        <begin position="13"/>
        <end position="22"/>
    </location>
</feature>
<proteinExistence type="predicted"/>
<reference evidence="2" key="1">
    <citation type="thesis" date="2020" institute="ProQuest LLC" country="789 East Eisenhower Parkway, Ann Arbor, MI, USA">
        <title>Comparative Genomics and Chromosome Evolution.</title>
        <authorList>
            <person name="Mudd A.B."/>
        </authorList>
    </citation>
    <scope>NUCLEOTIDE SEQUENCE</scope>
    <source>
        <strain evidence="2">HN-11 Male</strain>
        <tissue evidence="2">Kidney and liver</tissue>
    </source>
</reference>
<organism evidence="2 3">
    <name type="scientific">Eleutherodactylus coqui</name>
    <name type="common">Puerto Rican coqui</name>
    <dbReference type="NCBI Taxonomy" id="57060"/>
    <lineage>
        <taxon>Eukaryota</taxon>
        <taxon>Metazoa</taxon>
        <taxon>Chordata</taxon>
        <taxon>Craniata</taxon>
        <taxon>Vertebrata</taxon>
        <taxon>Euteleostomi</taxon>
        <taxon>Amphibia</taxon>
        <taxon>Batrachia</taxon>
        <taxon>Anura</taxon>
        <taxon>Neobatrachia</taxon>
        <taxon>Hyloidea</taxon>
        <taxon>Eleutherodactylidae</taxon>
        <taxon>Eleutherodactylinae</taxon>
        <taxon>Eleutherodactylus</taxon>
        <taxon>Eleutherodactylus</taxon>
    </lineage>
</organism>
<evidence type="ECO:0000256" key="1">
    <source>
        <dbReference type="SAM" id="MobiDB-lite"/>
    </source>
</evidence>
<accession>A0A8J6E5C8</accession>
<keyword evidence="3" id="KW-1185">Reference proteome</keyword>
<gene>
    <name evidence="2" type="ORF">GDO78_021549</name>
</gene>
<evidence type="ECO:0000313" key="3">
    <source>
        <dbReference type="Proteomes" id="UP000770717"/>
    </source>
</evidence>
<dbReference type="AlphaFoldDB" id="A0A8J6E5C8"/>
<protein>
    <submittedName>
        <fullName evidence="2">Uncharacterized protein</fullName>
    </submittedName>
</protein>
<dbReference type="Proteomes" id="UP000770717">
    <property type="component" value="Unassembled WGS sequence"/>
</dbReference>
<feature type="region of interest" description="Disordered" evidence="1">
    <location>
        <begin position="1"/>
        <end position="39"/>
    </location>
</feature>